<keyword evidence="1" id="KW-0175">Coiled coil</keyword>
<proteinExistence type="predicted"/>
<feature type="compositionally biased region" description="Polar residues" evidence="2">
    <location>
        <begin position="406"/>
        <end position="416"/>
    </location>
</feature>
<evidence type="ECO:0000256" key="2">
    <source>
        <dbReference type="SAM" id="MobiDB-lite"/>
    </source>
</evidence>
<feature type="coiled-coil region" evidence="1">
    <location>
        <begin position="142"/>
        <end position="169"/>
    </location>
</feature>
<feature type="compositionally biased region" description="Basic and acidic residues" evidence="2">
    <location>
        <begin position="422"/>
        <end position="443"/>
    </location>
</feature>
<evidence type="ECO:0000313" key="3">
    <source>
        <dbReference type="EMBL" id="KUI63441.1"/>
    </source>
</evidence>
<sequence>MQEHKITAEKILVIDDWNELIAIELPQSPNHVIYTCLITAEHREAIEIRISAFDRKQSTFTECSSKSWTCCTNSDLTQQVESSIHSFLSTHLREGKWINFGKKPTTIGSLAREQEQKEEGDLAAHLTEKTVLGKSFLATEAYKQSGESLARLNKELSELRDRLPGTLDRASSFDELTGLLTKYNNKRSSPVAWRAEFTCVCVDVIRRREAISVHTTPCAHQRRKELAAVTLNKVVSELVPHLGAHALVLLMALEAASFNPFKLHKIGSNDQQAFAKMAAKKLLNISIQASRDELWFHPAALIAWFMKDRYVDPDGHAQDRELTLCSYSNICKALGMDNLADSELDRHLADGEVPWGTSLRGLFESKPGPEGCVERRGCNVIISPQPSHLPDDMNSADSGDEEVPGTPNNYESQALQQKRRRIEISDGVGEKDERNGTDSRGGKDPGTPSDCEAQAPKQKRRKIGTSDDIARDTWQGASHISQEPLLSTGSTMAPHSATSSSDAFAVLVQVASQSLLDNRGRGAMNMDQGSDMMNQSNITDEDACAAYGATRAFGDEVRMTWLGGSVLPPTEFGVFGEENLGLSMDSLFDENDWERYTLPI</sequence>
<keyword evidence="4" id="KW-1185">Reference proteome</keyword>
<name>A0A194VH35_CYTMA</name>
<dbReference type="EMBL" id="KN796113">
    <property type="protein sequence ID" value="KUI63441.1"/>
    <property type="molecule type" value="Genomic_DNA"/>
</dbReference>
<protein>
    <submittedName>
        <fullName evidence="3">Uncharacterized protein</fullName>
    </submittedName>
</protein>
<reference evidence="3" key="1">
    <citation type="submission" date="2014-12" db="EMBL/GenBank/DDBJ databases">
        <title>Genome Sequence of Valsa Canker Pathogens Uncovers a Specific Adaption of Colonization on Woody Bark.</title>
        <authorList>
            <person name="Yin Z."/>
            <person name="Liu H."/>
            <person name="Gao X."/>
            <person name="Li Z."/>
            <person name="Song N."/>
            <person name="Ke X."/>
            <person name="Dai Q."/>
            <person name="Wu Y."/>
            <person name="Sun Y."/>
            <person name="Xu J.-R."/>
            <person name="Kang Z.K."/>
            <person name="Wang L."/>
            <person name="Huang L."/>
        </authorList>
    </citation>
    <scope>NUCLEOTIDE SEQUENCE [LARGE SCALE GENOMIC DNA]</scope>
    <source>
        <strain evidence="3">03-8</strain>
    </source>
</reference>
<gene>
    <name evidence="3" type="ORF">VM1G_10396</name>
</gene>
<dbReference type="SMR" id="A0A194VH35"/>
<dbReference type="AlphaFoldDB" id="A0A194VH35"/>
<dbReference type="Proteomes" id="UP000078559">
    <property type="component" value="Unassembled WGS sequence"/>
</dbReference>
<feature type="region of interest" description="Disordered" evidence="2">
    <location>
        <begin position="382"/>
        <end position="497"/>
    </location>
</feature>
<evidence type="ECO:0000256" key="1">
    <source>
        <dbReference type="SAM" id="Coils"/>
    </source>
</evidence>
<evidence type="ECO:0000313" key="4">
    <source>
        <dbReference type="Proteomes" id="UP000078559"/>
    </source>
</evidence>
<accession>A0A194VH35</accession>
<feature type="compositionally biased region" description="Polar residues" evidence="2">
    <location>
        <begin position="475"/>
        <end position="497"/>
    </location>
</feature>
<organism evidence="3 4">
    <name type="scientific">Cytospora mali</name>
    <name type="common">Apple Valsa canker fungus</name>
    <name type="synonym">Valsa mali</name>
    <dbReference type="NCBI Taxonomy" id="578113"/>
    <lineage>
        <taxon>Eukaryota</taxon>
        <taxon>Fungi</taxon>
        <taxon>Dikarya</taxon>
        <taxon>Ascomycota</taxon>
        <taxon>Pezizomycotina</taxon>
        <taxon>Sordariomycetes</taxon>
        <taxon>Sordariomycetidae</taxon>
        <taxon>Diaporthales</taxon>
        <taxon>Cytosporaceae</taxon>
        <taxon>Cytospora</taxon>
    </lineage>
</organism>